<dbReference type="RefSeq" id="WP_377057250.1">
    <property type="nucleotide sequence ID" value="NZ_JBHLVZ010000120.1"/>
</dbReference>
<evidence type="ECO:0000313" key="3">
    <source>
        <dbReference type="EMBL" id="MFC0389702.1"/>
    </source>
</evidence>
<evidence type="ECO:0000256" key="1">
    <source>
        <dbReference type="SAM" id="MobiDB-lite"/>
    </source>
</evidence>
<comment type="caution">
    <text evidence="3">The sequence shown here is derived from an EMBL/GenBank/DDBJ whole genome shotgun (WGS) entry which is preliminary data.</text>
</comment>
<accession>A0ABV6J1J9</accession>
<keyword evidence="2" id="KW-1133">Transmembrane helix</keyword>
<proteinExistence type="predicted"/>
<dbReference type="EMBL" id="JBHLVZ010000120">
    <property type="protein sequence ID" value="MFC0389702.1"/>
    <property type="molecule type" value="Genomic_DNA"/>
</dbReference>
<dbReference type="Proteomes" id="UP001589789">
    <property type="component" value="Unassembled WGS sequence"/>
</dbReference>
<reference evidence="3 4" key="1">
    <citation type="submission" date="2024-09" db="EMBL/GenBank/DDBJ databases">
        <authorList>
            <person name="Sun Q."/>
            <person name="Mori K."/>
        </authorList>
    </citation>
    <scope>NUCLEOTIDE SEQUENCE [LARGE SCALE GENOMIC DNA]</scope>
    <source>
        <strain evidence="3 4">CCM 7468</strain>
    </source>
</reference>
<keyword evidence="2" id="KW-0472">Membrane</keyword>
<gene>
    <name evidence="3" type="ORF">ACFFIC_29790</name>
</gene>
<feature type="region of interest" description="Disordered" evidence="1">
    <location>
        <begin position="153"/>
        <end position="185"/>
    </location>
</feature>
<evidence type="ECO:0000256" key="2">
    <source>
        <dbReference type="SAM" id="Phobius"/>
    </source>
</evidence>
<keyword evidence="2" id="KW-0812">Transmembrane</keyword>
<evidence type="ECO:0000313" key="4">
    <source>
        <dbReference type="Proteomes" id="UP001589789"/>
    </source>
</evidence>
<keyword evidence="4" id="KW-1185">Reference proteome</keyword>
<sequence>MSLTDRETELLGHLTRRLGSDHEGEAEAARERIIQLLDRHNLNFNDYAEWLQAGSSASDGTDLRQENAALRNEVLGLHQEVASLRAALMEQLGPEAGRLALDAVRAPGFAEPIRAPRDPTRIRRRLRHQLVLFALVTIVPAIWLLTRPHPAALRPPPASGRPTVETPLSSAEDTGAQGWRPPPGSRPAVVLENGVVLTAPYASRATEQAISRGARVAILRQLVANGRQWAEIASPAANGYIPIDQLETIE</sequence>
<organism evidence="3 4">
    <name type="scientific">Muricoccus vinaceus</name>
    <dbReference type="NCBI Taxonomy" id="424704"/>
    <lineage>
        <taxon>Bacteria</taxon>
        <taxon>Pseudomonadati</taxon>
        <taxon>Pseudomonadota</taxon>
        <taxon>Alphaproteobacteria</taxon>
        <taxon>Acetobacterales</taxon>
        <taxon>Roseomonadaceae</taxon>
        <taxon>Muricoccus</taxon>
    </lineage>
</organism>
<feature type="transmembrane region" description="Helical" evidence="2">
    <location>
        <begin position="130"/>
        <end position="146"/>
    </location>
</feature>
<protein>
    <recommendedName>
        <fullName evidence="5">SH3 domain-containing protein</fullName>
    </recommendedName>
</protein>
<name>A0ABV6J1J9_9PROT</name>
<evidence type="ECO:0008006" key="5">
    <source>
        <dbReference type="Google" id="ProtNLM"/>
    </source>
</evidence>